<accession>A0A0E9TI14</accession>
<protein>
    <submittedName>
        <fullName evidence="1">Uncharacterized protein</fullName>
    </submittedName>
</protein>
<organism evidence="1">
    <name type="scientific">Anguilla anguilla</name>
    <name type="common">European freshwater eel</name>
    <name type="synonym">Muraena anguilla</name>
    <dbReference type="NCBI Taxonomy" id="7936"/>
    <lineage>
        <taxon>Eukaryota</taxon>
        <taxon>Metazoa</taxon>
        <taxon>Chordata</taxon>
        <taxon>Craniata</taxon>
        <taxon>Vertebrata</taxon>
        <taxon>Euteleostomi</taxon>
        <taxon>Actinopterygii</taxon>
        <taxon>Neopterygii</taxon>
        <taxon>Teleostei</taxon>
        <taxon>Anguilliformes</taxon>
        <taxon>Anguillidae</taxon>
        <taxon>Anguilla</taxon>
    </lineage>
</organism>
<sequence>MYRVSPQKSC</sequence>
<reference evidence="1" key="2">
    <citation type="journal article" date="2015" name="Fish Shellfish Immunol.">
        <title>Early steps in the European eel (Anguilla anguilla)-Vibrio vulnificus interaction in the gills: Role of the RtxA13 toxin.</title>
        <authorList>
            <person name="Callol A."/>
            <person name="Pajuelo D."/>
            <person name="Ebbesson L."/>
            <person name="Teles M."/>
            <person name="MacKenzie S."/>
            <person name="Amaro C."/>
        </authorList>
    </citation>
    <scope>NUCLEOTIDE SEQUENCE</scope>
</reference>
<reference evidence="1" key="1">
    <citation type="submission" date="2014-11" db="EMBL/GenBank/DDBJ databases">
        <authorList>
            <person name="Amaro Gonzalez C."/>
        </authorList>
    </citation>
    <scope>NUCLEOTIDE SEQUENCE</scope>
</reference>
<dbReference type="EMBL" id="GBXM01055475">
    <property type="protein sequence ID" value="JAH53102.1"/>
    <property type="molecule type" value="Transcribed_RNA"/>
</dbReference>
<name>A0A0E9TI14_ANGAN</name>
<proteinExistence type="predicted"/>
<evidence type="ECO:0000313" key="1">
    <source>
        <dbReference type="EMBL" id="JAH53102.1"/>
    </source>
</evidence>